<proteinExistence type="predicted"/>
<name>A0ABQ0A911_9GAMM</name>
<evidence type="ECO:0000313" key="1">
    <source>
        <dbReference type="EMBL" id="GAA6168138.1"/>
    </source>
</evidence>
<organism evidence="1 2">
    <name type="scientific">Sessilibacter corallicola</name>
    <dbReference type="NCBI Taxonomy" id="2904075"/>
    <lineage>
        <taxon>Bacteria</taxon>
        <taxon>Pseudomonadati</taxon>
        <taxon>Pseudomonadota</taxon>
        <taxon>Gammaproteobacteria</taxon>
        <taxon>Cellvibrionales</taxon>
        <taxon>Cellvibrionaceae</taxon>
        <taxon>Sessilibacter</taxon>
    </lineage>
</organism>
<accession>A0ABQ0A911</accession>
<dbReference type="RefSeq" id="WP_353302807.1">
    <property type="nucleotide sequence ID" value="NZ_BAABWN010000006.1"/>
</dbReference>
<dbReference type="EMBL" id="BAABWN010000006">
    <property type="protein sequence ID" value="GAA6168138.1"/>
    <property type="molecule type" value="Genomic_DNA"/>
</dbReference>
<dbReference type="Proteomes" id="UP001465153">
    <property type="component" value="Unassembled WGS sequence"/>
</dbReference>
<sequence>MTYCICLIQENQIPDSSLEKLEVGIREIVSKNQLNNLSDLKWIVIPEGQGWTAAKPSTSSVVTLYTPSIEQPVRVDVLNSICDLWTKTTSCHINEIIASVVPVN</sequence>
<gene>
    <name evidence="1" type="ORF">NBRC116591_19490</name>
</gene>
<evidence type="ECO:0000313" key="2">
    <source>
        <dbReference type="Proteomes" id="UP001465153"/>
    </source>
</evidence>
<keyword evidence="2" id="KW-1185">Reference proteome</keyword>
<protein>
    <submittedName>
        <fullName evidence="1">Uncharacterized protein</fullName>
    </submittedName>
</protein>
<reference evidence="1 2" key="1">
    <citation type="submission" date="2024-04" db="EMBL/GenBank/DDBJ databases">
        <title>Draft genome sequence of Sessilibacter corallicola NBRC 116591.</title>
        <authorList>
            <person name="Miyakawa T."/>
            <person name="Kusuya Y."/>
            <person name="Miura T."/>
        </authorList>
    </citation>
    <scope>NUCLEOTIDE SEQUENCE [LARGE SCALE GENOMIC DNA]</scope>
    <source>
        <strain evidence="1 2">KU-00831-HH</strain>
    </source>
</reference>
<comment type="caution">
    <text evidence="1">The sequence shown here is derived from an EMBL/GenBank/DDBJ whole genome shotgun (WGS) entry which is preliminary data.</text>
</comment>